<keyword evidence="2" id="KW-1185">Reference proteome</keyword>
<dbReference type="OrthoDB" id="3034763at2"/>
<evidence type="ECO:0000313" key="2">
    <source>
        <dbReference type="Proteomes" id="UP000295063"/>
    </source>
</evidence>
<gene>
    <name evidence="1" type="ORF">EV210_105191</name>
</gene>
<organism evidence="1 2">
    <name type="scientific">Anaerospora hongkongensis</name>
    <dbReference type="NCBI Taxonomy" id="244830"/>
    <lineage>
        <taxon>Bacteria</taxon>
        <taxon>Bacillati</taxon>
        <taxon>Bacillota</taxon>
        <taxon>Negativicutes</taxon>
        <taxon>Selenomonadales</taxon>
        <taxon>Sporomusaceae</taxon>
        <taxon>Anaerospora</taxon>
    </lineage>
</organism>
<proteinExistence type="predicted"/>
<protein>
    <submittedName>
        <fullName evidence="1">Uncharacterized protein</fullName>
    </submittedName>
</protein>
<evidence type="ECO:0000313" key="1">
    <source>
        <dbReference type="EMBL" id="TCL37755.1"/>
    </source>
</evidence>
<dbReference type="Proteomes" id="UP000295063">
    <property type="component" value="Unassembled WGS sequence"/>
</dbReference>
<name>A0A4V2Q8Q0_9FIRM</name>
<dbReference type="AlphaFoldDB" id="A0A4V2Q8Q0"/>
<comment type="caution">
    <text evidence="1">The sequence shown here is derived from an EMBL/GenBank/DDBJ whole genome shotgun (WGS) entry which is preliminary data.</text>
</comment>
<dbReference type="EMBL" id="SLUI01000005">
    <property type="protein sequence ID" value="TCL37755.1"/>
    <property type="molecule type" value="Genomic_DNA"/>
</dbReference>
<accession>A0A4V2Q8Q0</accession>
<sequence>MSNLFQVAIHYDSDNGFIEYDCDSKQIKVQLEDAAKRREVEAYLSTPQVIRAAQHTLVDFTEWRAVPNEDVRTLQLALARLWVTTGVHVDWSRPVA</sequence>
<dbReference type="RefSeq" id="WP_132078811.1">
    <property type="nucleotide sequence ID" value="NZ_DAMAKO010000003.1"/>
</dbReference>
<reference evidence="1 2" key="1">
    <citation type="submission" date="2019-03" db="EMBL/GenBank/DDBJ databases">
        <title>Genomic Encyclopedia of Type Strains, Phase IV (KMG-IV): sequencing the most valuable type-strain genomes for metagenomic binning, comparative biology and taxonomic classification.</title>
        <authorList>
            <person name="Goeker M."/>
        </authorList>
    </citation>
    <scope>NUCLEOTIDE SEQUENCE [LARGE SCALE GENOMIC DNA]</scope>
    <source>
        <strain evidence="1 2">DSM 15969</strain>
    </source>
</reference>